<dbReference type="InterPro" id="IPR036380">
    <property type="entry name" value="Isochorismatase-like_sf"/>
</dbReference>
<dbReference type="InterPro" id="IPR000868">
    <property type="entry name" value="Isochorismatase-like_dom"/>
</dbReference>
<evidence type="ECO:0000313" key="4">
    <source>
        <dbReference type="EMBL" id="KGR74328.1"/>
    </source>
</evidence>
<dbReference type="PANTHER" id="PTHR43540:SF14">
    <property type="entry name" value="ISOCHORISMATASE"/>
    <property type="match status" value="1"/>
</dbReference>
<dbReference type="STRING" id="1384049.CD29_18855"/>
<reference evidence="4 5" key="1">
    <citation type="submission" date="2014-02" db="EMBL/GenBank/DDBJ databases">
        <title>Draft genome sequence of Lysinibacillus manganicus DSM 26584T.</title>
        <authorList>
            <person name="Zhang F."/>
            <person name="Wang G."/>
            <person name="Zhang L."/>
        </authorList>
    </citation>
    <scope>NUCLEOTIDE SEQUENCE [LARGE SCALE GENOMIC DNA]</scope>
    <source>
        <strain evidence="4 5">DSM 26584</strain>
    </source>
</reference>
<dbReference type="OrthoDB" id="9785724at2"/>
<dbReference type="InterPro" id="IPR050272">
    <property type="entry name" value="Isochorismatase-like_hydrls"/>
</dbReference>
<name>A0A0A3HVL1_9BACL</name>
<evidence type="ECO:0000259" key="3">
    <source>
        <dbReference type="Pfam" id="PF00857"/>
    </source>
</evidence>
<dbReference type="eggNOG" id="COG1335">
    <property type="taxonomic scope" value="Bacteria"/>
</dbReference>
<comment type="caution">
    <text evidence="4">The sequence shown here is derived from an EMBL/GenBank/DDBJ whole genome shotgun (WGS) entry which is preliminary data.</text>
</comment>
<gene>
    <name evidence="4" type="ORF">CD29_18855</name>
</gene>
<dbReference type="EMBL" id="JPVN01000037">
    <property type="protein sequence ID" value="KGR74328.1"/>
    <property type="molecule type" value="Genomic_DNA"/>
</dbReference>
<dbReference type="Proteomes" id="UP000030416">
    <property type="component" value="Unassembled WGS sequence"/>
</dbReference>
<evidence type="ECO:0000313" key="5">
    <source>
        <dbReference type="Proteomes" id="UP000030416"/>
    </source>
</evidence>
<keyword evidence="5" id="KW-1185">Reference proteome</keyword>
<feature type="domain" description="Isochorismatase-like" evidence="3">
    <location>
        <begin position="4"/>
        <end position="144"/>
    </location>
</feature>
<dbReference type="PANTHER" id="PTHR43540">
    <property type="entry name" value="PEROXYUREIDOACRYLATE/UREIDOACRYLATE AMIDOHYDROLASE-RELATED"/>
    <property type="match status" value="1"/>
</dbReference>
<dbReference type="SUPFAM" id="SSF52499">
    <property type="entry name" value="Isochorismatase-like hydrolases"/>
    <property type="match status" value="1"/>
</dbReference>
<proteinExistence type="inferred from homology"/>
<dbReference type="Pfam" id="PF00857">
    <property type="entry name" value="Isochorismatase"/>
    <property type="match status" value="1"/>
</dbReference>
<sequence>MNQALLVIDAQTAIIDGDGNVETGVFEKERLINNINKVVQNAIDGKIPVVFIRDTDVAGGEGGGFEVHPNINVPQEAVVFNKAATNSFYGTPLLEHLKELKIEHVVIMGCKTEYCIDTAVRAATVNGFDVTLVGDGHSTSDSSNLTAQQIIQHHNRVLHGHDNVDYFSLVRNSDDDLFQPIHNNYR</sequence>
<accession>A0A0A3HVL1</accession>
<evidence type="ECO:0000256" key="1">
    <source>
        <dbReference type="ARBA" id="ARBA00006336"/>
    </source>
</evidence>
<dbReference type="AlphaFoldDB" id="A0A0A3HVL1"/>
<comment type="similarity">
    <text evidence="1">Belongs to the isochorismatase family.</text>
</comment>
<dbReference type="Gene3D" id="3.40.50.850">
    <property type="entry name" value="Isochorismatase-like"/>
    <property type="match status" value="1"/>
</dbReference>
<dbReference type="RefSeq" id="WP_036190069.1">
    <property type="nucleotide sequence ID" value="NZ_AVDA01000037.1"/>
</dbReference>
<keyword evidence="2" id="KW-0378">Hydrolase</keyword>
<dbReference type="GO" id="GO:0016787">
    <property type="term" value="F:hydrolase activity"/>
    <property type="evidence" value="ECO:0007669"/>
    <property type="project" value="UniProtKB-KW"/>
</dbReference>
<evidence type="ECO:0000256" key="2">
    <source>
        <dbReference type="ARBA" id="ARBA00022801"/>
    </source>
</evidence>
<organism evidence="4 5">
    <name type="scientific">Ureibacillus manganicus DSM 26584</name>
    <dbReference type="NCBI Taxonomy" id="1384049"/>
    <lineage>
        <taxon>Bacteria</taxon>
        <taxon>Bacillati</taxon>
        <taxon>Bacillota</taxon>
        <taxon>Bacilli</taxon>
        <taxon>Bacillales</taxon>
        <taxon>Caryophanaceae</taxon>
        <taxon>Ureibacillus</taxon>
    </lineage>
</organism>
<protein>
    <submittedName>
        <fullName evidence="4">Isochorismatase</fullName>
    </submittedName>
</protein>